<comment type="catalytic activity">
    <reaction evidence="3 4">
        <text>[thioredoxin]-disulfide + L-methionine + H2O = L-methionine (S)-S-oxide + [thioredoxin]-dithiol</text>
        <dbReference type="Rhea" id="RHEA:19993"/>
        <dbReference type="Rhea" id="RHEA-COMP:10698"/>
        <dbReference type="Rhea" id="RHEA-COMP:10700"/>
        <dbReference type="ChEBI" id="CHEBI:15377"/>
        <dbReference type="ChEBI" id="CHEBI:29950"/>
        <dbReference type="ChEBI" id="CHEBI:50058"/>
        <dbReference type="ChEBI" id="CHEBI:57844"/>
        <dbReference type="ChEBI" id="CHEBI:58772"/>
        <dbReference type="EC" id="1.8.4.11"/>
    </reaction>
</comment>
<dbReference type="EMBL" id="LM676412">
    <property type="protein sequence ID" value="CEP26473.1"/>
    <property type="molecule type" value="Genomic_DNA"/>
</dbReference>
<comment type="function">
    <text evidence="4">Has an important function as a repair enzyme for proteins that have been inactivated by oxidation. Catalyzes the reversible oxidation-reduction of methionine sulfoxide in proteins to methionine.</text>
</comment>
<keyword evidence="1 4" id="KW-0560">Oxidoreductase</keyword>
<evidence type="ECO:0000256" key="1">
    <source>
        <dbReference type="ARBA" id="ARBA00023002"/>
    </source>
</evidence>
<name>A0A068VSY5_PROFF</name>
<proteinExistence type="inferred from homology"/>
<dbReference type="InterPro" id="IPR002569">
    <property type="entry name" value="Met_Sox_Rdtase_MsrA_dom"/>
</dbReference>
<dbReference type="InterPro" id="IPR036509">
    <property type="entry name" value="Met_Sox_Rdtase_MsrA_sf"/>
</dbReference>
<dbReference type="SUPFAM" id="SSF55068">
    <property type="entry name" value="Peptide methionine sulfoxide reductase"/>
    <property type="match status" value="1"/>
</dbReference>
<feature type="domain" description="Peptide methionine sulphoxide reductase MsrA" evidence="5">
    <location>
        <begin position="46"/>
        <end position="199"/>
    </location>
</feature>
<evidence type="ECO:0000259" key="5">
    <source>
        <dbReference type="Pfam" id="PF01625"/>
    </source>
</evidence>
<evidence type="ECO:0000256" key="2">
    <source>
        <dbReference type="ARBA" id="ARBA00047806"/>
    </source>
</evidence>
<dbReference type="AlphaFoldDB" id="A0A068VSY5"/>
<dbReference type="HAMAP" id="MF_01401">
    <property type="entry name" value="MsrA"/>
    <property type="match status" value="1"/>
</dbReference>
<sequence>MFRFDEPVTLTAENALPGRDQPVLGMPFFHRVFGDPLDRAFPGAQTAYLAAGCFWGVEKLFWQQPGVLSTAAGYMGGFTRNPTYEETCSGLTGHAETVRVVFDPTQTSYEQLVRVFFENHDPTQLDRQGNDVGTQYRSALFTTDDEQQAIAERVRDSYQRDMSAAGYGQLTTEIGNGGPWYFAEDYHQQYLDANPHGYCPVHATGIPCTAA</sequence>
<dbReference type="PATRIC" id="fig|66712.6.peg.1653"/>
<dbReference type="Gene3D" id="3.30.1060.10">
    <property type="entry name" value="Peptide methionine sulphoxide reductase MsrA"/>
    <property type="match status" value="1"/>
</dbReference>
<evidence type="ECO:0000256" key="3">
    <source>
        <dbReference type="ARBA" id="ARBA00048782"/>
    </source>
</evidence>
<dbReference type="Pfam" id="PF01625">
    <property type="entry name" value="PMSR"/>
    <property type="match status" value="1"/>
</dbReference>
<comment type="catalytic activity">
    <reaction evidence="2 4">
        <text>L-methionyl-[protein] + [thioredoxin]-disulfide + H2O = L-methionyl-(S)-S-oxide-[protein] + [thioredoxin]-dithiol</text>
        <dbReference type="Rhea" id="RHEA:14217"/>
        <dbReference type="Rhea" id="RHEA-COMP:10698"/>
        <dbReference type="Rhea" id="RHEA-COMP:10700"/>
        <dbReference type="Rhea" id="RHEA-COMP:12313"/>
        <dbReference type="Rhea" id="RHEA-COMP:12315"/>
        <dbReference type="ChEBI" id="CHEBI:15377"/>
        <dbReference type="ChEBI" id="CHEBI:16044"/>
        <dbReference type="ChEBI" id="CHEBI:29950"/>
        <dbReference type="ChEBI" id="CHEBI:44120"/>
        <dbReference type="ChEBI" id="CHEBI:50058"/>
        <dbReference type="EC" id="1.8.4.11"/>
    </reaction>
</comment>
<dbReference type="KEGG" id="pfre:RM25_1624"/>
<dbReference type="NCBIfam" id="TIGR00401">
    <property type="entry name" value="msrA"/>
    <property type="match status" value="1"/>
</dbReference>
<reference evidence="6" key="1">
    <citation type="submission" date="2014-08" db="EMBL/GenBank/DDBJ databases">
        <authorList>
            <person name="Falentin Helene"/>
        </authorList>
    </citation>
    <scope>NUCLEOTIDE SEQUENCE</scope>
</reference>
<feature type="active site" evidence="4">
    <location>
        <position position="53"/>
    </location>
</feature>
<comment type="similarity">
    <text evidence="4">Belongs to the MsrA Met sulfoxide reductase family.</text>
</comment>
<dbReference type="GO" id="GO:0008113">
    <property type="term" value="F:peptide-methionine (S)-S-oxide reductase activity"/>
    <property type="evidence" value="ECO:0007669"/>
    <property type="project" value="UniProtKB-UniRule"/>
</dbReference>
<evidence type="ECO:0000313" key="6">
    <source>
        <dbReference type="EMBL" id="CEP26473.1"/>
    </source>
</evidence>
<dbReference type="InterPro" id="IPR050162">
    <property type="entry name" value="MsrA_MetSO_reductase"/>
</dbReference>
<dbReference type="PANTHER" id="PTHR42799">
    <property type="entry name" value="MITOCHONDRIAL PEPTIDE METHIONINE SULFOXIDE REDUCTASE"/>
    <property type="match status" value="1"/>
</dbReference>
<gene>
    <name evidence="4 6" type="primary">msrA</name>
    <name evidence="6" type="ORF">PFCIRM138_07740</name>
</gene>
<dbReference type="GO" id="GO:0005737">
    <property type="term" value="C:cytoplasm"/>
    <property type="evidence" value="ECO:0007669"/>
    <property type="project" value="TreeGrafter"/>
</dbReference>
<accession>A0A068VSY5</accession>
<dbReference type="GO" id="GO:0033744">
    <property type="term" value="F:L-methionine:thioredoxin-disulfide S-oxidoreductase activity"/>
    <property type="evidence" value="ECO:0007669"/>
    <property type="project" value="RHEA"/>
</dbReference>
<dbReference type="GO" id="GO:0034599">
    <property type="term" value="P:cellular response to oxidative stress"/>
    <property type="evidence" value="ECO:0007669"/>
    <property type="project" value="TreeGrafter"/>
</dbReference>
<organism evidence="6">
    <name type="scientific">Propionibacterium freudenreichii subsp. freudenreichii</name>
    <dbReference type="NCBI Taxonomy" id="66712"/>
    <lineage>
        <taxon>Bacteria</taxon>
        <taxon>Bacillati</taxon>
        <taxon>Actinomycetota</taxon>
        <taxon>Actinomycetes</taxon>
        <taxon>Propionibacteriales</taxon>
        <taxon>Propionibacteriaceae</taxon>
        <taxon>Propionibacterium</taxon>
    </lineage>
</organism>
<evidence type="ECO:0000256" key="4">
    <source>
        <dbReference type="HAMAP-Rule" id="MF_01401"/>
    </source>
</evidence>
<dbReference type="PANTHER" id="PTHR42799:SF2">
    <property type="entry name" value="MITOCHONDRIAL PEPTIDE METHIONINE SULFOXIDE REDUCTASE"/>
    <property type="match status" value="1"/>
</dbReference>
<dbReference type="EC" id="1.8.4.11" evidence="4"/>
<protein>
    <recommendedName>
        <fullName evidence="4">Peptide methionine sulfoxide reductase MsrA</fullName>
        <shortName evidence="4">Protein-methionine-S-oxide reductase</shortName>
        <ecNumber evidence="4">1.8.4.11</ecNumber>
    </recommendedName>
    <alternativeName>
        <fullName evidence="4">Peptide-methionine (S)-S-oxide reductase</fullName>
        <shortName evidence="4">Peptide Met(O) reductase</shortName>
    </alternativeName>
</protein>